<accession>A0A154L861</accession>
<name>A0A154L861_9PROT</name>
<dbReference type="AlphaFoldDB" id="A0A154L861"/>
<sequence>MSVFRKIKSRLDQWRVSEHVKRYIILNNNMFPKIKTNQEKSSIILMELNLTRSAHISYSYLSNVLKDKYNANIVGYSPLAIRGIKNKISFCVRRLTLREPFNVYRSFNCTRFLMVSPSRKHRNKAKSIFESVYASLSSKRDIENITIDGVKIGDLIYDTYLMEKKLPTIDVSTKIFQDFLLDSISIYYYWDDYFNIKNVKAINVSHCVYNIAIPLRIAISKNIDAFQANVTHLYKLTPSEMFAYNDFKKFPEIFSSLPNKIRDDGLEEAKRRIERRFSGEVGVDMSYSSKSAYGAPRHATLIKKSPRPKILVATHCFFDSPHSYGDNVFPDFYEWLEFLGKISEETDYDWYIKTHPDYLPGTKDIVDNFVSRYPRFQLLPANSSHLQIIAEGIDVALTVYGTLGFEYAALGIPVINASTNNPHTAYNFNIHVKSEKEYKHLLSDIKNISVDIDKKEIYEYYFMRFIFNTEGIFFSNYQDMIERIGGYYNQFNPSIYSYWEHELTKDKHVNIINAIEKFINSNDFRMNYSHFGREISLHDLNYSK</sequence>
<gene>
    <name evidence="1" type="ORF">AUP42_15155</name>
</gene>
<dbReference type="Proteomes" id="UP000076335">
    <property type="component" value="Unassembled WGS sequence"/>
</dbReference>
<protein>
    <submittedName>
        <fullName evidence="1">Uncharacterized protein</fullName>
    </submittedName>
</protein>
<proteinExistence type="predicted"/>
<reference evidence="1 2" key="1">
    <citation type="submission" date="2015-12" db="EMBL/GenBank/DDBJ databases">
        <title>Genome sequence of Thalassospira lucentensis MCCC 1A02072.</title>
        <authorList>
            <person name="Lu L."/>
            <person name="Lai Q."/>
            <person name="Shao Z."/>
            <person name="Qian P."/>
        </authorList>
    </citation>
    <scope>NUCLEOTIDE SEQUENCE [LARGE SCALE GENOMIC DNA]</scope>
    <source>
        <strain evidence="1 2">MCCC 1A02072</strain>
    </source>
</reference>
<dbReference type="RefSeq" id="WP_197468250.1">
    <property type="nucleotide sequence ID" value="NZ_LPVY01000005.1"/>
</dbReference>
<dbReference type="EMBL" id="LPVY01000005">
    <property type="protein sequence ID" value="KZB66861.1"/>
    <property type="molecule type" value="Genomic_DNA"/>
</dbReference>
<comment type="caution">
    <text evidence="1">The sequence shown here is derived from an EMBL/GenBank/DDBJ whole genome shotgun (WGS) entry which is preliminary data.</text>
</comment>
<organism evidence="1 2">
    <name type="scientific">Thalassospira lucentensis</name>
    <dbReference type="NCBI Taxonomy" id="168935"/>
    <lineage>
        <taxon>Bacteria</taxon>
        <taxon>Pseudomonadati</taxon>
        <taxon>Pseudomonadota</taxon>
        <taxon>Alphaproteobacteria</taxon>
        <taxon>Rhodospirillales</taxon>
        <taxon>Thalassospiraceae</taxon>
        <taxon>Thalassospira</taxon>
    </lineage>
</organism>
<evidence type="ECO:0000313" key="1">
    <source>
        <dbReference type="EMBL" id="KZB66861.1"/>
    </source>
</evidence>
<evidence type="ECO:0000313" key="2">
    <source>
        <dbReference type="Proteomes" id="UP000076335"/>
    </source>
</evidence>